<keyword evidence="1" id="KW-0408">Iron</keyword>
<dbReference type="GO" id="GO:1900376">
    <property type="term" value="P:regulation of secondary metabolite biosynthetic process"/>
    <property type="evidence" value="ECO:0007669"/>
    <property type="project" value="TreeGrafter"/>
</dbReference>
<dbReference type="InterPro" id="IPR036390">
    <property type="entry name" value="WH_DNA-bd_sf"/>
</dbReference>
<dbReference type="PANTHER" id="PTHR33202:SF7">
    <property type="entry name" value="FERRIC UPTAKE REGULATION PROTEIN"/>
    <property type="match status" value="1"/>
</dbReference>
<dbReference type="SUPFAM" id="SSF46785">
    <property type="entry name" value="Winged helix' DNA-binding domain"/>
    <property type="match status" value="1"/>
</dbReference>
<dbReference type="GO" id="GO:0003700">
    <property type="term" value="F:DNA-binding transcription factor activity"/>
    <property type="evidence" value="ECO:0007669"/>
    <property type="project" value="InterPro"/>
</dbReference>
<protein>
    <submittedName>
        <fullName evidence="2">Transcriptional repressor</fullName>
    </submittedName>
</protein>
<feature type="binding site" evidence="1">
    <location>
        <position position="108"/>
    </location>
    <ligand>
        <name>Fe cation</name>
        <dbReference type="ChEBI" id="CHEBI:24875"/>
    </ligand>
</feature>
<dbReference type="PANTHER" id="PTHR33202">
    <property type="entry name" value="ZINC UPTAKE REGULATION PROTEIN"/>
    <property type="match status" value="1"/>
</dbReference>
<comment type="caution">
    <text evidence="2">The sequence shown here is derived from an EMBL/GenBank/DDBJ whole genome shotgun (WGS) entry which is preliminary data.</text>
</comment>
<evidence type="ECO:0000256" key="1">
    <source>
        <dbReference type="PIRSR" id="PIRSR602481-2"/>
    </source>
</evidence>
<dbReference type="InterPro" id="IPR002481">
    <property type="entry name" value="FUR"/>
</dbReference>
<dbReference type="Proteomes" id="UP000195162">
    <property type="component" value="Unassembled WGS sequence"/>
</dbReference>
<dbReference type="GO" id="GO:0008270">
    <property type="term" value="F:zinc ion binding"/>
    <property type="evidence" value="ECO:0007669"/>
    <property type="project" value="TreeGrafter"/>
</dbReference>
<dbReference type="GO" id="GO:0045892">
    <property type="term" value="P:negative regulation of DNA-templated transcription"/>
    <property type="evidence" value="ECO:0007669"/>
    <property type="project" value="TreeGrafter"/>
</dbReference>
<keyword evidence="1" id="KW-0479">Metal-binding</keyword>
<dbReference type="GO" id="GO:0000976">
    <property type="term" value="F:transcription cis-regulatory region binding"/>
    <property type="evidence" value="ECO:0007669"/>
    <property type="project" value="TreeGrafter"/>
</dbReference>
<reference evidence="3 5" key="2">
    <citation type="submission" date="2018-10" db="EMBL/GenBank/DDBJ databases">
        <title>GWAS and RNA-Seq identify cryptic mechanisms of antimicrobial resistance in Acinetobacter baumannii.</title>
        <authorList>
            <person name="Sahl J.W."/>
        </authorList>
    </citation>
    <scope>NUCLEOTIDE SEQUENCE [LARGE SCALE GENOMIC DNA]</scope>
    <source>
        <strain evidence="3 5">TG41884</strain>
    </source>
</reference>
<accession>A0A0Q1YHU2</accession>
<dbReference type="EMBL" id="RFEW01000020">
    <property type="protein sequence ID" value="RSO55512.1"/>
    <property type="molecule type" value="Genomic_DNA"/>
</dbReference>
<comment type="cofactor">
    <cofactor evidence="1">
        <name>Mn(2+)</name>
        <dbReference type="ChEBI" id="CHEBI:29035"/>
    </cofactor>
    <cofactor evidence="1">
        <name>Fe(2+)</name>
        <dbReference type="ChEBI" id="CHEBI:29033"/>
    </cofactor>
    <text evidence="1">Binds 1 Mn(2+) or Fe(2+) ion per subunit.</text>
</comment>
<dbReference type="Proteomes" id="UP000271320">
    <property type="component" value="Unassembled WGS sequence"/>
</dbReference>
<name>A0A0Q1YHU2_ACIPI</name>
<dbReference type="EMBL" id="NGIR01000031">
    <property type="protein sequence ID" value="OTU26316.1"/>
    <property type="molecule type" value="Genomic_DNA"/>
</dbReference>
<dbReference type="RefSeq" id="WP_005073733.1">
    <property type="nucleotide sequence ID" value="NZ_BBST01000001.1"/>
</dbReference>
<dbReference type="Gene3D" id="1.10.10.10">
    <property type="entry name" value="Winged helix-like DNA-binding domain superfamily/Winged helix DNA-binding domain"/>
    <property type="match status" value="1"/>
</dbReference>
<organism evidence="2 4">
    <name type="scientific">Acinetobacter pittii</name>
    <name type="common">Acinetobacter genomosp. 3</name>
    <dbReference type="NCBI Taxonomy" id="48296"/>
    <lineage>
        <taxon>Bacteria</taxon>
        <taxon>Pseudomonadati</taxon>
        <taxon>Pseudomonadota</taxon>
        <taxon>Gammaproteobacteria</taxon>
        <taxon>Moraxellales</taxon>
        <taxon>Moraxellaceae</taxon>
        <taxon>Acinetobacter</taxon>
        <taxon>Acinetobacter calcoaceticus/baumannii complex</taxon>
    </lineage>
</organism>
<sequence>MDYHQALMETGLSATPSRVAIFRFLHENDKGITAEEIYLLSQKKNLKISLATTYRTLAELEHRKLIKRVVLGKSNRGIYRPASNKISLNLINTKTGKSHPFEYDEKVEELLECLLKKIDEKALNIEVNIYK</sequence>
<evidence type="ECO:0000313" key="3">
    <source>
        <dbReference type="EMBL" id="RSO55512.1"/>
    </source>
</evidence>
<proteinExistence type="predicted"/>
<dbReference type="InterPro" id="IPR036388">
    <property type="entry name" value="WH-like_DNA-bd_sf"/>
</dbReference>
<evidence type="ECO:0000313" key="5">
    <source>
        <dbReference type="Proteomes" id="UP000271320"/>
    </source>
</evidence>
<reference evidence="2 4" key="1">
    <citation type="submission" date="2017-05" db="EMBL/GenBank/DDBJ databases">
        <authorList>
            <person name="Song R."/>
            <person name="Chenine A.L."/>
            <person name="Ruprecht R.M."/>
        </authorList>
    </citation>
    <scope>NUCLEOTIDE SEQUENCE [LARGE SCALE GENOMIC DNA]</scope>
    <source>
        <strain evidence="2 4">ARLG1955</strain>
    </source>
</reference>
<dbReference type="Pfam" id="PF01475">
    <property type="entry name" value="FUR"/>
    <property type="match status" value="1"/>
</dbReference>
<evidence type="ECO:0000313" key="2">
    <source>
        <dbReference type="EMBL" id="OTU26316.1"/>
    </source>
</evidence>
<evidence type="ECO:0000313" key="4">
    <source>
        <dbReference type="Proteomes" id="UP000195162"/>
    </source>
</evidence>
<dbReference type="AlphaFoldDB" id="A0A0Q1YHU2"/>
<gene>
    <name evidence="2" type="ORF">CAT59_12285</name>
    <name evidence="3" type="ORF">EA752_17930</name>
</gene>